<dbReference type="Pfam" id="PF05705">
    <property type="entry name" value="DUF829"/>
    <property type="match status" value="1"/>
</dbReference>
<proteinExistence type="inferred from homology"/>
<dbReference type="SUPFAM" id="SSF53474">
    <property type="entry name" value="alpha/beta-Hydrolases"/>
    <property type="match status" value="2"/>
</dbReference>
<keyword evidence="3 7" id="KW-1133">Transmembrane helix</keyword>
<comment type="subcellular location">
    <subcellularLocation>
        <location evidence="6">Nucleus outer membrane</location>
        <topology evidence="6">Single-pass membrane protein</topology>
    </subcellularLocation>
</comment>
<dbReference type="InterPro" id="IPR008547">
    <property type="entry name" value="DUF829_TMEM53"/>
</dbReference>
<gene>
    <name evidence="8" type="ORF">BZ3500_MVSOF-1268-A1-R1_CHR7-1G09400</name>
</gene>
<evidence type="ECO:0000256" key="7">
    <source>
        <dbReference type="SAM" id="Phobius"/>
    </source>
</evidence>
<organism evidence="8 9">
    <name type="scientific">Microbotryum saponariae</name>
    <dbReference type="NCBI Taxonomy" id="289078"/>
    <lineage>
        <taxon>Eukaryota</taxon>
        <taxon>Fungi</taxon>
        <taxon>Dikarya</taxon>
        <taxon>Basidiomycota</taxon>
        <taxon>Pucciniomycotina</taxon>
        <taxon>Microbotryomycetes</taxon>
        <taxon>Microbotryales</taxon>
        <taxon>Microbotryaceae</taxon>
        <taxon>Microbotryum</taxon>
    </lineage>
</organism>
<keyword evidence="4 7" id="KW-0472">Membrane</keyword>
<keyword evidence="2 7" id="KW-0812">Transmembrane</keyword>
<dbReference type="PANTHER" id="PTHR12265">
    <property type="entry name" value="TRANSMEMBRANE PROTEIN 53"/>
    <property type="match status" value="1"/>
</dbReference>
<keyword evidence="5" id="KW-0539">Nucleus</keyword>
<name>A0A2X0KY82_9BASI</name>
<evidence type="ECO:0000256" key="4">
    <source>
        <dbReference type="ARBA" id="ARBA00023136"/>
    </source>
</evidence>
<evidence type="ECO:0000256" key="1">
    <source>
        <dbReference type="ARBA" id="ARBA00007387"/>
    </source>
</evidence>
<feature type="transmembrane region" description="Helical" evidence="7">
    <location>
        <begin position="189"/>
        <end position="209"/>
    </location>
</feature>
<dbReference type="AlphaFoldDB" id="A0A2X0KY82"/>
<dbReference type="GO" id="GO:0005640">
    <property type="term" value="C:nuclear outer membrane"/>
    <property type="evidence" value="ECO:0007669"/>
    <property type="project" value="UniProtKB-SubCell"/>
</dbReference>
<dbReference type="EMBL" id="FMWP01000127">
    <property type="protein sequence ID" value="SDA03368.1"/>
    <property type="molecule type" value="Genomic_DNA"/>
</dbReference>
<evidence type="ECO:0000313" key="9">
    <source>
        <dbReference type="Proteomes" id="UP000249723"/>
    </source>
</evidence>
<dbReference type="Proteomes" id="UP000249723">
    <property type="component" value="Unassembled WGS sequence"/>
</dbReference>
<sequence length="304" mass="33778">MASKQLTRLTNSIYFAEPVRSAPRKRSHEAPHIVLMFGWMDAQMKHLSKYVEGYHRVYPSSTILLVRSSQTSFYSRAETQRRALSPAVEFLRARLGDSGSAVPAAGPSSGLLVHTFSNGGCLNLKMINEMMLRSSLSRISQGDPHGRAEYSENSEVNGIPARAIIFDSCPGNGGLKTMISAFTAPLNNWLFKAPAMVLVALVFGMLRIFNALRFKPSILDQVGTYVATQIPLVPRLYLYSATDMLIPAQDVEANAQWARQQGAKVTMLKFEGTEHVSHVRREPEKYWGAVKKLWEGTSLVETLD</sequence>
<dbReference type="OrthoDB" id="77878at2759"/>
<evidence type="ECO:0000256" key="2">
    <source>
        <dbReference type="ARBA" id="ARBA00022692"/>
    </source>
</evidence>
<accession>A0A2X0KY82</accession>
<reference evidence="9" key="1">
    <citation type="submission" date="2016-10" db="EMBL/GenBank/DDBJ databases">
        <authorList>
            <person name="Jeantristanb JTB J.-T."/>
            <person name="Ricardo R."/>
        </authorList>
    </citation>
    <scope>NUCLEOTIDE SEQUENCE [LARGE SCALE GENOMIC DNA]</scope>
</reference>
<dbReference type="InterPro" id="IPR029058">
    <property type="entry name" value="AB_hydrolase_fold"/>
</dbReference>
<protein>
    <submittedName>
        <fullName evidence="8">BZ3500_MvSof-1268-A1-R1_Chr7-1g09400 protein</fullName>
    </submittedName>
</protein>
<evidence type="ECO:0000313" key="8">
    <source>
        <dbReference type="EMBL" id="SDA03368.1"/>
    </source>
</evidence>
<evidence type="ECO:0000256" key="6">
    <source>
        <dbReference type="ARBA" id="ARBA00034303"/>
    </source>
</evidence>
<evidence type="ECO:0000256" key="3">
    <source>
        <dbReference type="ARBA" id="ARBA00022989"/>
    </source>
</evidence>
<comment type="similarity">
    <text evidence="1">Belongs to the TMEM53 family.</text>
</comment>
<evidence type="ECO:0000256" key="5">
    <source>
        <dbReference type="ARBA" id="ARBA00023242"/>
    </source>
</evidence>
<dbReference type="PANTHER" id="PTHR12265:SF30">
    <property type="entry name" value="TRANSMEMBRANE PROTEIN 53"/>
    <property type="match status" value="1"/>
</dbReference>
<keyword evidence="9" id="KW-1185">Reference proteome</keyword>